<dbReference type="AlphaFoldDB" id="A0A0G1MDU3"/>
<feature type="transmembrane region" description="Helical" evidence="1">
    <location>
        <begin position="7"/>
        <end position="23"/>
    </location>
</feature>
<keyword evidence="1" id="KW-1133">Transmembrane helix</keyword>
<comment type="caution">
    <text evidence="2">The sequence shown here is derived from an EMBL/GenBank/DDBJ whole genome shotgun (WGS) entry which is preliminary data.</text>
</comment>
<protein>
    <recommendedName>
        <fullName evidence="4">DUF2878 domain-containing protein</fullName>
    </recommendedName>
</protein>
<evidence type="ECO:0000313" key="2">
    <source>
        <dbReference type="EMBL" id="KKT79057.1"/>
    </source>
</evidence>
<keyword evidence="1" id="KW-0812">Transmembrane</keyword>
<feature type="transmembrane region" description="Helical" evidence="1">
    <location>
        <begin position="84"/>
        <end position="101"/>
    </location>
</feature>
<feature type="transmembrane region" description="Helical" evidence="1">
    <location>
        <begin position="29"/>
        <end position="45"/>
    </location>
</feature>
<organism evidence="2 3">
    <name type="scientific">Candidatus Giovannonibacteria bacterium GW2011_GWC2_44_8</name>
    <dbReference type="NCBI Taxonomy" id="1618657"/>
    <lineage>
        <taxon>Bacteria</taxon>
        <taxon>Candidatus Giovannoniibacteriota</taxon>
    </lineage>
</organism>
<dbReference type="Proteomes" id="UP000034889">
    <property type="component" value="Unassembled WGS sequence"/>
</dbReference>
<reference evidence="2 3" key="1">
    <citation type="journal article" date="2015" name="Nature">
        <title>rRNA introns, odd ribosomes, and small enigmatic genomes across a large radiation of phyla.</title>
        <authorList>
            <person name="Brown C.T."/>
            <person name="Hug L.A."/>
            <person name="Thomas B.C."/>
            <person name="Sharon I."/>
            <person name="Castelle C.J."/>
            <person name="Singh A."/>
            <person name="Wilkins M.J."/>
            <person name="Williams K.H."/>
            <person name="Banfield J.F."/>
        </authorList>
    </citation>
    <scope>NUCLEOTIDE SEQUENCE [LARGE SCALE GENOMIC DNA]</scope>
</reference>
<dbReference type="EMBL" id="LCJM01000005">
    <property type="protein sequence ID" value="KKT79057.1"/>
    <property type="molecule type" value="Genomic_DNA"/>
</dbReference>
<evidence type="ECO:0008006" key="4">
    <source>
        <dbReference type="Google" id="ProtNLM"/>
    </source>
</evidence>
<accession>A0A0G1MDU3</accession>
<name>A0A0G1MDU3_9BACT</name>
<evidence type="ECO:0000256" key="1">
    <source>
        <dbReference type="SAM" id="Phobius"/>
    </source>
</evidence>
<proteinExistence type="predicted"/>
<sequence>MNKIAKVFIETLPILFGILFSYLFWQNSFLLFAIYIILSVVLILWRGDNSEFAIFIYGIIIGGLVEVIGTQVSGYQSFAEPDFLGIPIWLPIVWGYGFVAMKRIGIILKS</sequence>
<feature type="transmembrane region" description="Helical" evidence="1">
    <location>
        <begin position="52"/>
        <end position="72"/>
    </location>
</feature>
<gene>
    <name evidence="2" type="ORF">UW74_C0005G0003</name>
</gene>
<evidence type="ECO:0000313" key="3">
    <source>
        <dbReference type="Proteomes" id="UP000034889"/>
    </source>
</evidence>
<keyword evidence="1" id="KW-0472">Membrane</keyword>